<proteinExistence type="predicted"/>
<evidence type="ECO:0000313" key="1">
    <source>
        <dbReference type="EMBL" id="KAJ6831779.1"/>
    </source>
</evidence>
<comment type="caution">
    <text evidence="1">The sequence shown here is derived from an EMBL/GenBank/DDBJ whole genome shotgun (WGS) entry which is preliminary data.</text>
</comment>
<sequence>MLSPNPNPRSKSFLEDFVDGVGNRTEEVVRLWRALPRIPRRPFIPFGGAGLHRETRHNCWSH</sequence>
<organism evidence="1 2">
    <name type="scientific">Iris pallida</name>
    <name type="common">Sweet iris</name>
    <dbReference type="NCBI Taxonomy" id="29817"/>
    <lineage>
        <taxon>Eukaryota</taxon>
        <taxon>Viridiplantae</taxon>
        <taxon>Streptophyta</taxon>
        <taxon>Embryophyta</taxon>
        <taxon>Tracheophyta</taxon>
        <taxon>Spermatophyta</taxon>
        <taxon>Magnoliopsida</taxon>
        <taxon>Liliopsida</taxon>
        <taxon>Asparagales</taxon>
        <taxon>Iridaceae</taxon>
        <taxon>Iridoideae</taxon>
        <taxon>Irideae</taxon>
        <taxon>Iris</taxon>
    </lineage>
</organism>
<dbReference type="Proteomes" id="UP001140949">
    <property type="component" value="Unassembled WGS sequence"/>
</dbReference>
<name>A0AAX6GSS6_IRIPA</name>
<dbReference type="EMBL" id="JANAVB010016597">
    <property type="protein sequence ID" value="KAJ6831779.1"/>
    <property type="molecule type" value="Genomic_DNA"/>
</dbReference>
<dbReference type="AlphaFoldDB" id="A0AAX6GSS6"/>
<reference evidence="1" key="1">
    <citation type="journal article" date="2023" name="GigaByte">
        <title>Genome assembly of the bearded iris, Iris pallida Lam.</title>
        <authorList>
            <person name="Bruccoleri R.E."/>
            <person name="Oakeley E.J."/>
            <person name="Faust A.M.E."/>
            <person name="Altorfer M."/>
            <person name="Dessus-Babus S."/>
            <person name="Burckhardt D."/>
            <person name="Oertli M."/>
            <person name="Naumann U."/>
            <person name="Petersen F."/>
            <person name="Wong J."/>
        </authorList>
    </citation>
    <scope>NUCLEOTIDE SEQUENCE</scope>
    <source>
        <strain evidence="1">GSM-AAB239-AS_SAM_17_03QT</strain>
    </source>
</reference>
<keyword evidence="2" id="KW-1185">Reference proteome</keyword>
<reference evidence="1" key="2">
    <citation type="submission" date="2023-04" db="EMBL/GenBank/DDBJ databases">
        <authorList>
            <person name="Bruccoleri R.E."/>
            <person name="Oakeley E.J."/>
            <person name="Faust A.-M."/>
            <person name="Dessus-Babus S."/>
            <person name="Altorfer M."/>
            <person name="Burckhardt D."/>
            <person name="Oertli M."/>
            <person name="Naumann U."/>
            <person name="Petersen F."/>
            <person name="Wong J."/>
        </authorList>
    </citation>
    <scope>NUCLEOTIDE SEQUENCE</scope>
    <source>
        <strain evidence="1">GSM-AAB239-AS_SAM_17_03QT</strain>
        <tissue evidence="1">Leaf</tissue>
    </source>
</reference>
<gene>
    <name evidence="1" type="ORF">M6B38_347175</name>
</gene>
<accession>A0AAX6GSS6</accession>
<evidence type="ECO:0000313" key="2">
    <source>
        <dbReference type="Proteomes" id="UP001140949"/>
    </source>
</evidence>
<protein>
    <submittedName>
        <fullName evidence="1">Uncharacterized protein</fullName>
    </submittedName>
</protein>